<dbReference type="SUPFAM" id="SSF55315">
    <property type="entry name" value="L30e-like"/>
    <property type="match status" value="1"/>
</dbReference>
<dbReference type="eggNOG" id="COG1358">
    <property type="taxonomic scope" value="Bacteria"/>
</dbReference>
<keyword evidence="1 2" id="KW-0694">RNA-binding</keyword>
<evidence type="ECO:0000256" key="2">
    <source>
        <dbReference type="HAMAP-Rule" id="MF_00574"/>
    </source>
</evidence>
<accession>N4WRM9</accession>
<dbReference type="RefSeq" id="WP_003473403.1">
    <property type="nucleotide sequence ID" value="NZ_APML01000071.1"/>
</dbReference>
<dbReference type="EMBL" id="APML01000071">
    <property type="protein sequence ID" value="ENH95861.1"/>
    <property type="molecule type" value="Genomic_DNA"/>
</dbReference>
<keyword evidence="5" id="KW-1185">Reference proteome</keyword>
<evidence type="ECO:0000313" key="5">
    <source>
        <dbReference type="Proteomes" id="UP000012283"/>
    </source>
</evidence>
<dbReference type="InterPro" id="IPR029064">
    <property type="entry name" value="Ribosomal_eL30-like_sf"/>
</dbReference>
<comment type="caution">
    <text evidence="4">The sequence shown here is derived from an EMBL/GenBank/DDBJ whole genome shotgun (WGS) entry which is preliminary data.</text>
</comment>
<dbReference type="InterPro" id="IPR023460">
    <property type="entry name" value="RNA_bf_YbxF-like"/>
</dbReference>
<keyword evidence="4" id="KW-0689">Ribosomal protein</keyword>
<dbReference type="PATRIC" id="fig|1308866.3.peg.2773"/>
<dbReference type="HAMAP" id="MF_00574">
    <property type="entry name" value="Ribosomal_eL8_Bact"/>
    <property type="match status" value="1"/>
</dbReference>
<comment type="similarity">
    <text evidence="2">Belongs to the eukaryotic ribosomal protein eL8 family.</text>
</comment>
<sequence>MSYEKVAMGKDQVIIGTKQTVKAMKNGNAQEVILARDADEHVTAKVLHVANEYEIPYSYVNSMKRLGKTCGIEVGAAAVAIKR</sequence>
<dbReference type="GO" id="GO:0005840">
    <property type="term" value="C:ribosome"/>
    <property type="evidence" value="ECO:0007669"/>
    <property type="project" value="UniProtKB-KW"/>
</dbReference>
<evidence type="ECO:0000259" key="3">
    <source>
        <dbReference type="Pfam" id="PF01248"/>
    </source>
</evidence>
<evidence type="ECO:0000313" key="4">
    <source>
        <dbReference type="EMBL" id="ENH95861.1"/>
    </source>
</evidence>
<evidence type="ECO:0000256" key="1">
    <source>
        <dbReference type="ARBA" id="ARBA00022884"/>
    </source>
</evidence>
<organism evidence="4 5">
    <name type="scientific">Gracilibacillus halophilus YIM-C55.5</name>
    <dbReference type="NCBI Taxonomy" id="1308866"/>
    <lineage>
        <taxon>Bacteria</taxon>
        <taxon>Bacillati</taxon>
        <taxon>Bacillota</taxon>
        <taxon>Bacilli</taxon>
        <taxon>Bacillales</taxon>
        <taxon>Bacillaceae</taxon>
        <taxon>Gracilibacillus</taxon>
    </lineage>
</organism>
<dbReference type="Pfam" id="PF01248">
    <property type="entry name" value="Ribosomal_L7Ae"/>
    <property type="match status" value="1"/>
</dbReference>
<dbReference type="Proteomes" id="UP000012283">
    <property type="component" value="Unassembled WGS sequence"/>
</dbReference>
<dbReference type="InterPro" id="IPR004038">
    <property type="entry name" value="Ribosomal_eL8/eL30/eS12/Gad45"/>
</dbReference>
<dbReference type="Gene3D" id="3.30.1330.30">
    <property type="match status" value="1"/>
</dbReference>
<feature type="domain" description="Ribosomal protein eL8/eL30/eS12/Gadd45" evidence="3">
    <location>
        <begin position="4"/>
        <end position="82"/>
    </location>
</feature>
<reference evidence="4 5" key="1">
    <citation type="submission" date="2013-03" db="EMBL/GenBank/DDBJ databases">
        <title>Draft genome sequence of Gracibacillus halophilus YIM-C55.5, a moderately halophilic and thermophilic organism from the Xiaochaidamu salt lake.</title>
        <authorList>
            <person name="Sugumar T."/>
            <person name="Polireddy D.R."/>
            <person name="Antony A."/>
            <person name="Madhava Y.R."/>
            <person name="Sivakumar N."/>
        </authorList>
    </citation>
    <scope>NUCLEOTIDE SEQUENCE [LARGE SCALE GENOMIC DNA]</scope>
    <source>
        <strain evidence="4 5">YIM-C55.5</strain>
    </source>
</reference>
<dbReference type="OrthoDB" id="2353623at2"/>
<dbReference type="PRINTS" id="PR00884">
    <property type="entry name" value="RIBOSOMALHS6"/>
</dbReference>
<gene>
    <name evidence="4" type="ORF">J416_13741</name>
</gene>
<dbReference type="STRING" id="1308866.J416_13741"/>
<keyword evidence="4" id="KW-0687">Ribonucleoprotein</keyword>
<dbReference type="AlphaFoldDB" id="N4WRM9"/>
<name>N4WRM9_9BACI</name>
<dbReference type="GO" id="GO:0003723">
    <property type="term" value="F:RNA binding"/>
    <property type="evidence" value="ECO:0007669"/>
    <property type="project" value="UniProtKB-UniRule"/>
</dbReference>
<proteinExistence type="inferred from homology"/>
<dbReference type="NCBIfam" id="NF010125">
    <property type="entry name" value="PRK13602.1"/>
    <property type="match status" value="1"/>
</dbReference>
<protein>
    <recommendedName>
        <fullName evidence="2">RNA-binding protein J416_13741</fullName>
    </recommendedName>
    <alternativeName>
        <fullName evidence="2">Ribosomal protein eL8-like</fullName>
    </alternativeName>
</protein>